<dbReference type="FunFam" id="3.90.1150.10:FF:000061">
    <property type="entry name" value="dTDP-4-amino-4,6-dideoxygalactose transaminase"/>
    <property type="match status" value="1"/>
</dbReference>
<dbReference type="HAMAP" id="MF_02026">
    <property type="entry name" value="WecE_RffA"/>
    <property type="match status" value="1"/>
</dbReference>
<dbReference type="FunFam" id="3.40.640.10:FF:000037">
    <property type="entry name" value="dTDP-4-amino-4,6-dideoxygalactose transaminase"/>
    <property type="match status" value="1"/>
</dbReference>
<name>A0A7Y6TRA0_9GAMM</name>
<sequence>MIPFNAPPVVGTEIEYMQSAMNSGKLCGDGGFTRRCQQWMEQRFGSKKVLLTPSCTASLEMAALLIDLQPGDEVIMPSYTFVSTANAFVLRGARIVFVDVRPDTMNIDETLIEAAITERTRAIVPVHYAGVACEMDTIMALAAKHKLFVIEDAAQGVMSRYKGRALGTIGHIGCFSFHETKNYTAGGEGGATLINDASLVERAEIIREKGTNRSQFFRGQVDKYTWRDMGSSYLMADLQAAYLWAQLEAAERINQQRLRIWQRYHDALQPLAEQGRIALPVIPASCEHNAHMFYIKLRDQDDRQALINWMKEAEILTVFHYIPLHSSPAGQRFSQFFGDDRFTTVESERLLRLPLFYNLSDNNQSTVISSLLSFFS</sequence>
<evidence type="ECO:0000256" key="4">
    <source>
        <dbReference type="PIRSR" id="PIRSR000390-1"/>
    </source>
</evidence>
<comment type="cofactor">
    <cofactor evidence="3">
        <name>pyridoxal 5'-phosphate</name>
        <dbReference type="ChEBI" id="CHEBI:597326"/>
    </cofactor>
</comment>
<dbReference type="PANTHER" id="PTHR30244">
    <property type="entry name" value="TRANSAMINASE"/>
    <property type="match status" value="1"/>
</dbReference>
<dbReference type="Pfam" id="PF01041">
    <property type="entry name" value="DegT_DnrJ_EryC1"/>
    <property type="match status" value="1"/>
</dbReference>
<keyword evidence="7" id="KW-0032">Aminotransferase</keyword>
<dbReference type="InterPro" id="IPR000653">
    <property type="entry name" value="DegT/StrS_aminotransferase"/>
</dbReference>
<dbReference type="InterPro" id="IPR012749">
    <property type="entry name" value="WecE-like"/>
</dbReference>
<gene>
    <name evidence="7" type="primary">rffA</name>
    <name evidence="7" type="synonym">fcnA</name>
    <name evidence="3 7" type="synonym">wecE</name>
    <name evidence="7" type="ORF">HU668_05885</name>
</gene>
<comment type="catalytic activity">
    <reaction evidence="3">
        <text>dTDP-4-amino-4,6-dideoxy-alpha-D-galactose + 2-oxoglutarate = dTDP-4-dehydro-6-deoxy-alpha-D-glucose + L-glutamate</text>
        <dbReference type="Rhea" id="RHEA:10368"/>
        <dbReference type="ChEBI" id="CHEBI:16810"/>
        <dbReference type="ChEBI" id="CHEBI:29985"/>
        <dbReference type="ChEBI" id="CHEBI:57649"/>
        <dbReference type="ChEBI" id="CHEBI:68492"/>
        <dbReference type="EC" id="2.6.1.59"/>
    </reaction>
</comment>
<dbReference type="Gene3D" id="3.40.640.10">
    <property type="entry name" value="Type I PLP-dependent aspartate aminotransferase-like (Major domain)"/>
    <property type="match status" value="1"/>
</dbReference>
<accession>A0A7Y6TRA0</accession>
<dbReference type="SUPFAM" id="SSF53383">
    <property type="entry name" value="PLP-dependent transferases"/>
    <property type="match status" value="1"/>
</dbReference>
<dbReference type="GeneID" id="57344671"/>
<comment type="similarity">
    <text evidence="2 3 6">Belongs to the DegT/DnrJ/EryC1 family.</text>
</comment>
<dbReference type="InterPro" id="IPR032894">
    <property type="entry name" value="WecE"/>
</dbReference>
<evidence type="ECO:0000256" key="2">
    <source>
        <dbReference type="ARBA" id="ARBA00037999"/>
    </source>
</evidence>
<dbReference type="UniPathway" id="UPA00566"/>
<comment type="pathway">
    <text evidence="3">Bacterial outer membrane biogenesis; enterobacterial common antigen biosynthesis.</text>
</comment>
<keyword evidence="1 3" id="KW-0663">Pyridoxal phosphate</keyword>
<evidence type="ECO:0000256" key="3">
    <source>
        <dbReference type="HAMAP-Rule" id="MF_02026"/>
    </source>
</evidence>
<evidence type="ECO:0000256" key="5">
    <source>
        <dbReference type="PIRSR" id="PIRSR000390-2"/>
    </source>
</evidence>
<dbReference type="NCBIfam" id="NF008687">
    <property type="entry name" value="PRK11706.1"/>
    <property type="match status" value="1"/>
</dbReference>
<dbReference type="Proteomes" id="UP000566985">
    <property type="component" value="Unassembled WGS sequence"/>
</dbReference>
<dbReference type="EC" id="2.6.1.59" evidence="3"/>
<evidence type="ECO:0000256" key="1">
    <source>
        <dbReference type="ARBA" id="ARBA00022898"/>
    </source>
</evidence>
<evidence type="ECO:0000313" key="8">
    <source>
        <dbReference type="Proteomes" id="UP000566985"/>
    </source>
</evidence>
<comment type="function">
    <text evidence="3">Catalyzes the synthesis of dTDP-4-amino-4,6-dideoxy-D-galactose (dTDP-Fuc4N) from dTDP-4-keto-6-deoxy-D-glucose (dTDP-D-Glc4O) and L-glutamate.</text>
</comment>
<dbReference type="Gene3D" id="3.90.1150.10">
    <property type="entry name" value="Aspartate Aminotransferase, domain 1"/>
    <property type="match status" value="1"/>
</dbReference>
<organism evidence="7 8">
    <name type="scientific">Pantoea brenneri</name>
    <dbReference type="NCBI Taxonomy" id="472694"/>
    <lineage>
        <taxon>Bacteria</taxon>
        <taxon>Pseudomonadati</taxon>
        <taxon>Pseudomonadota</taxon>
        <taxon>Gammaproteobacteria</taxon>
        <taxon>Enterobacterales</taxon>
        <taxon>Erwiniaceae</taxon>
        <taxon>Pantoea</taxon>
    </lineage>
</organism>
<feature type="active site" description="Proton acceptor" evidence="4">
    <location>
        <position position="181"/>
    </location>
</feature>
<dbReference type="AlphaFoldDB" id="A0A7Y6TRA0"/>
<dbReference type="GO" id="GO:0009246">
    <property type="term" value="P:enterobacterial common antigen biosynthetic process"/>
    <property type="evidence" value="ECO:0007669"/>
    <property type="project" value="UniProtKB-UniRule"/>
</dbReference>
<keyword evidence="3 7" id="KW-0808">Transferase</keyword>
<dbReference type="PANTHER" id="PTHR30244:SF34">
    <property type="entry name" value="DTDP-4-AMINO-4,6-DIDEOXYGALACTOSE TRANSAMINASE"/>
    <property type="match status" value="1"/>
</dbReference>
<dbReference type="GO" id="GO:0030170">
    <property type="term" value="F:pyridoxal phosphate binding"/>
    <property type="evidence" value="ECO:0007669"/>
    <property type="project" value="UniProtKB-UniRule"/>
</dbReference>
<evidence type="ECO:0000313" key="7">
    <source>
        <dbReference type="EMBL" id="NUY95984.1"/>
    </source>
</evidence>
<dbReference type="RefSeq" id="WP_069728608.1">
    <property type="nucleotide sequence ID" value="NZ_JABWPE010000005.1"/>
</dbReference>
<reference evidence="7 8" key="1">
    <citation type="submission" date="2020-05" db="EMBL/GenBank/DDBJ databases">
        <title>Whole Genome Sequences of Enterobacteriales Associated with the International Space Station.</title>
        <authorList>
            <person name="Bharadwaj A."/>
            <person name="Daudu R."/>
            <person name="Singh N."/>
            <person name="Wood J."/>
            <person name="Debieu M."/>
            <person name="Mason C."/>
            <person name="Wang C."/>
            <person name="Venkateswaran K."/>
        </authorList>
    </citation>
    <scope>NUCLEOTIDE SEQUENCE [LARGE SCALE GENOMIC DNA]</scope>
    <source>
        <strain evidence="7 8">IF5SW-B1</strain>
    </source>
</reference>
<dbReference type="InterPro" id="IPR015422">
    <property type="entry name" value="PyrdxlP-dep_Trfase_small"/>
</dbReference>
<dbReference type="GO" id="GO:0019180">
    <property type="term" value="F:dTDP-4-amino-4,6-dideoxygalactose transaminase activity"/>
    <property type="evidence" value="ECO:0007669"/>
    <property type="project" value="UniProtKB-UniRule"/>
</dbReference>
<protein>
    <recommendedName>
        <fullName evidence="3">dTDP-4-amino-4,6-dideoxygalactose transaminase</fullName>
        <ecNumber evidence="3">2.6.1.59</ecNumber>
    </recommendedName>
</protein>
<dbReference type="InterPro" id="IPR015424">
    <property type="entry name" value="PyrdxlP-dep_Trfase"/>
</dbReference>
<dbReference type="NCBIfam" id="TIGR02379">
    <property type="entry name" value="ECA_wecE"/>
    <property type="match status" value="1"/>
</dbReference>
<dbReference type="EMBL" id="JABWPM010000004">
    <property type="protein sequence ID" value="NUY95984.1"/>
    <property type="molecule type" value="Genomic_DNA"/>
</dbReference>
<proteinExistence type="inferred from homology"/>
<dbReference type="PIRSF" id="PIRSF000390">
    <property type="entry name" value="PLP_StrS"/>
    <property type="match status" value="1"/>
</dbReference>
<comment type="caution">
    <text evidence="7">The sequence shown here is derived from an EMBL/GenBank/DDBJ whole genome shotgun (WGS) entry which is preliminary data.</text>
</comment>
<feature type="modified residue" description="N6-(pyridoxal phosphate)lysine" evidence="3 5">
    <location>
        <position position="181"/>
    </location>
</feature>
<evidence type="ECO:0000256" key="6">
    <source>
        <dbReference type="RuleBase" id="RU004508"/>
    </source>
</evidence>
<dbReference type="CDD" id="cd00616">
    <property type="entry name" value="AHBA_syn"/>
    <property type="match status" value="1"/>
</dbReference>
<dbReference type="InterPro" id="IPR015421">
    <property type="entry name" value="PyrdxlP-dep_Trfase_major"/>
</dbReference>